<evidence type="ECO:0000256" key="1">
    <source>
        <dbReference type="SAM" id="MobiDB-lite"/>
    </source>
</evidence>
<gene>
    <name evidence="2" type="ORF">F2Q69_00009514</name>
</gene>
<sequence length="215" mass="23129">MAMMYVSHADETERRERIERVRQGIADSAAEASVRLTKITHELDKGKGHVFSYQDHRNNAPKQRALCLGSYSVANNNGLLEDEAESSAAESMHVSAPTLISTGFQLGPSSEGRVSGNLGSGKSQRKRPQSCKRKTSSRQHLSTPVSSSDLQPLNKMKRKSSPTPEVPDLKNPKIAPSAGSTETVDHLRGLGTVKQGCGVPPKEALDGAINTHFGS</sequence>
<evidence type="ECO:0000313" key="2">
    <source>
        <dbReference type="EMBL" id="KAF3512920.1"/>
    </source>
</evidence>
<reference evidence="2" key="1">
    <citation type="submission" date="2019-12" db="EMBL/GenBank/DDBJ databases">
        <title>Genome sequencing and annotation of Brassica cretica.</title>
        <authorList>
            <person name="Studholme D.J."/>
            <person name="Sarris P."/>
        </authorList>
    </citation>
    <scope>NUCLEOTIDE SEQUENCE</scope>
    <source>
        <strain evidence="2">PFS-109/04</strain>
        <tissue evidence="2">Leaf</tissue>
    </source>
</reference>
<proteinExistence type="predicted"/>
<name>A0A8S9PCM9_BRACR</name>
<feature type="region of interest" description="Disordered" evidence="1">
    <location>
        <begin position="101"/>
        <end position="215"/>
    </location>
</feature>
<comment type="caution">
    <text evidence="2">The sequence shown here is derived from an EMBL/GenBank/DDBJ whole genome shotgun (WGS) entry which is preliminary data.</text>
</comment>
<organism evidence="2 3">
    <name type="scientific">Brassica cretica</name>
    <name type="common">Mustard</name>
    <dbReference type="NCBI Taxonomy" id="69181"/>
    <lineage>
        <taxon>Eukaryota</taxon>
        <taxon>Viridiplantae</taxon>
        <taxon>Streptophyta</taxon>
        <taxon>Embryophyta</taxon>
        <taxon>Tracheophyta</taxon>
        <taxon>Spermatophyta</taxon>
        <taxon>Magnoliopsida</taxon>
        <taxon>eudicotyledons</taxon>
        <taxon>Gunneridae</taxon>
        <taxon>Pentapetalae</taxon>
        <taxon>rosids</taxon>
        <taxon>malvids</taxon>
        <taxon>Brassicales</taxon>
        <taxon>Brassicaceae</taxon>
        <taxon>Brassiceae</taxon>
        <taxon>Brassica</taxon>
    </lineage>
</organism>
<evidence type="ECO:0000313" key="3">
    <source>
        <dbReference type="Proteomes" id="UP000712600"/>
    </source>
</evidence>
<dbReference type="Proteomes" id="UP000712600">
    <property type="component" value="Unassembled WGS sequence"/>
</dbReference>
<accession>A0A8S9PCM9</accession>
<feature type="compositionally biased region" description="Polar residues" evidence="1">
    <location>
        <begin position="138"/>
        <end position="151"/>
    </location>
</feature>
<feature type="compositionally biased region" description="Basic residues" evidence="1">
    <location>
        <begin position="123"/>
        <end position="137"/>
    </location>
</feature>
<dbReference type="EMBL" id="QGKX02001521">
    <property type="protein sequence ID" value="KAF3512920.1"/>
    <property type="molecule type" value="Genomic_DNA"/>
</dbReference>
<protein>
    <submittedName>
        <fullName evidence="2">Uncharacterized protein</fullName>
    </submittedName>
</protein>
<dbReference type="AlphaFoldDB" id="A0A8S9PCM9"/>